<name>L0H296_9GAMM</name>
<dbReference type="eggNOG" id="COG2170">
    <property type="taxonomic scope" value="Bacteria"/>
</dbReference>
<sequence length="474" mass="52060">MGQEIASSHFSDADFDTFGARLQHETDILAAWLAGGTLASGPLTVGFEMEIWLVDAGYSPAPLIEPFLHALDEPLVVPELATFNAEVNCAPRVLTGTVLTDLANDLFGIWRRCHGAATSLGAKTAMVGILPTVQPDDLALDNMTPRERYRALNDRILALRHGRPLVLDIDGEQPLHLERPDVMLEAAATSFQLHIKVPPELAARVYNISKILSAPMVAITANSPFLFGHRLWPETRIPLFEQAVAVGGSVLGERVNFGFRYAQRSIMETFIANLSRYPILLPQLSDAPAEQLAHLRLHNGTIWRWNRPLIGFDDDGRPHIRIEHRVIPAGPTLVDSIANAALYYGALKSLLDDPDPVEAALPFPYARANFYAAARQGLQASIHWLRGRPEPLGDVLQGDLLPRAHAGLAALGIPASERHRWLSIMAKRIAARQTGASWQQAWVARYGPQMSALLGAYLAEQDRGAPVHEWPVGR</sequence>
<dbReference type="Gene3D" id="3.30.590.20">
    <property type="match status" value="1"/>
</dbReference>
<protein>
    <recommendedName>
        <fullName evidence="3">Glutamate--cysteine ligase</fullName>
    </recommendedName>
</protein>
<dbReference type="InterPro" id="IPR014746">
    <property type="entry name" value="Gln_synth/guanido_kin_cat_dom"/>
</dbReference>
<dbReference type="InterPro" id="IPR050141">
    <property type="entry name" value="GCL_type2/YbdK_subfam"/>
</dbReference>
<reference evidence="1 2" key="1">
    <citation type="submission" date="2011-09" db="EMBL/GenBank/DDBJ databases">
        <title>Complete sequence of chromosome of Thioflavicoccus mobilis 8321.</title>
        <authorList>
            <consortium name="US DOE Joint Genome Institute"/>
            <person name="Lucas S."/>
            <person name="Han J."/>
            <person name="Lapidus A."/>
            <person name="Cheng J.-F."/>
            <person name="Goodwin L."/>
            <person name="Pitluck S."/>
            <person name="Peters L."/>
            <person name="Ovchinnikova G."/>
            <person name="Lu M."/>
            <person name="Detter J.C."/>
            <person name="Han C."/>
            <person name="Tapia R."/>
            <person name="Land M."/>
            <person name="Hauser L."/>
            <person name="Kyrpides N."/>
            <person name="Ivanova N."/>
            <person name="Pagani I."/>
            <person name="Vogl K."/>
            <person name="Liu Z."/>
            <person name="Imhoff J."/>
            <person name="Thiel V."/>
            <person name="Frigaard N.-U."/>
            <person name="Bryant D."/>
            <person name="Woyke T."/>
        </authorList>
    </citation>
    <scope>NUCLEOTIDE SEQUENCE [LARGE SCALE GENOMIC DNA]</scope>
    <source>
        <strain evidence="1 2">8321</strain>
    </source>
</reference>
<dbReference type="Proteomes" id="UP000010816">
    <property type="component" value="Chromosome"/>
</dbReference>
<dbReference type="RefSeq" id="WP_015282481.1">
    <property type="nucleotide sequence ID" value="NC_019940.1"/>
</dbReference>
<dbReference type="OrthoDB" id="240589at2"/>
<dbReference type="SUPFAM" id="SSF55931">
    <property type="entry name" value="Glutamine synthetase/guanido kinase"/>
    <property type="match status" value="1"/>
</dbReference>
<accession>L0H296</accession>
<dbReference type="InterPro" id="IPR006336">
    <property type="entry name" value="GCS2"/>
</dbReference>
<organism evidence="1 2">
    <name type="scientific">Thioflavicoccus mobilis 8321</name>
    <dbReference type="NCBI Taxonomy" id="765912"/>
    <lineage>
        <taxon>Bacteria</taxon>
        <taxon>Pseudomonadati</taxon>
        <taxon>Pseudomonadota</taxon>
        <taxon>Gammaproteobacteria</taxon>
        <taxon>Chromatiales</taxon>
        <taxon>Chromatiaceae</taxon>
        <taxon>Thioflavicoccus</taxon>
    </lineage>
</organism>
<dbReference type="AlphaFoldDB" id="L0H296"/>
<dbReference type="InterPro" id="IPR016602">
    <property type="entry name" value="UCP012666"/>
</dbReference>
<proteinExistence type="predicted"/>
<evidence type="ECO:0000313" key="2">
    <source>
        <dbReference type="Proteomes" id="UP000010816"/>
    </source>
</evidence>
<evidence type="ECO:0008006" key="3">
    <source>
        <dbReference type="Google" id="ProtNLM"/>
    </source>
</evidence>
<keyword evidence="2" id="KW-1185">Reference proteome</keyword>
<dbReference type="STRING" id="765912.Thimo_3700"/>
<dbReference type="PANTHER" id="PTHR36510:SF3">
    <property type="entry name" value="CONSERVED PROTEIN"/>
    <property type="match status" value="1"/>
</dbReference>
<gene>
    <name evidence="1" type="ORF">Thimo_3700</name>
</gene>
<dbReference type="KEGG" id="tmb:Thimo_3700"/>
<dbReference type="EMBL" id="CP003051">
    <property type="protein sequence ID" value="AGA92356.1"/>
    <property type="molecule type" value="Genomic_DNA"/>
</dbReference>
<dbReference type="PANTHER" id="PTHR36510">
    <property type="entry name" value="GLUTAMATE--CYSTEINE LIGASE 2-RELATED"/>
    <property type="match status" value="1"/>
</dbReference>
<dbReference type="PIRSF" id="PIRSF012666">
    <property type="entry name" value="UCP012666"/>
    <property type="match status" value="1"/>
</dbReference>
<evidence type="ECO:0000313" key="1">
    <source>
        <dbReference type="EMBL" id="AGA92356.1"/>
    </source>
</evidence>
<dbReference type="Pfam" id="PF04107">
    <property type="entry name" value="GCS2"/>
    <property type="match status" value="1"/>
</dbReference>
<dbReference type="GO" id="GO:0016879">
    <property type="term" value="F:ligase activity, forming carbon-nitrogen bonds"/>
    <property type="evidence" value="ECO:0007669"/>
    <property type="project" value="TreeGrafter"/>
</dbReference>
<dbReference type="PATRIC" id="fig|765912.4.peg.3624"/>
<dbReference type="HOGENOM" id="CLU_029030_0_0_6"/>